<evidence type="ECO:0000256" key="1">
    <source>
        <dbReference type="SAM" id="MobiDB-lite"/>
    </source>
</evidence>
<evidence type="ECO:0000313" key="2">
    <source>
        <dbReference type="EMBL" id="QHS95555.1"/>
    </source>
</evidence>
<organism evidence="2">
    <name type="scientific">viral metagenome</name>
    <dbReference type="NCBI Taxonomy" id="1070528"/>
    <lineage>
        <taxon>unclassified sequences</taxon>
        <taxon>metagenomes</taxon>
        <taxon>organismal metagenomes</taxon>
    </lineage>
</organism>
<evidence type="ECO:0008006" key="3">
    <source>
        <dbReference type="Google" id="ProtNLM"/>
    </source>
</evidence>
<protein>
    <recommendedName>
        <fullName evidence="3">Protein kinase domain-containing protein</fullName>
    </recommendedName>
</protein>
<sequence length="485" mass="56686">MSKHKKITRRNHKQTNRKRISHKRTNRKRISHKRTNRKPIAHYKQLTIKGGSPVEQLRIEELSSKLKNPMENLGKMLSVVCKDPDNCLALGAYIPMMKRFFNDFRDLSLVDIKSLNRLGSPSSNGFVFEIPFKKNEYTSYTVLKSAAKPEADNLFYEYYVGKTFINKYLQQFPVFVETYDCYRYNSLSLASTFKQIAEKKIKISNTGITDLNTVITRIDHGDLTSVSEMKRMFEDSCSEPVTICILIQHFNNLTPFKNIFDETSPNYKTNRMDGPYLFYQLYFALSVIGDKYTHYDLHAENVNVYKPYSGQKYILMRYHSNGKVHEFPSEYIVKIIDYGRNYINNETISTNEIVYDIICNTPKCKPDCGDKVGYETIQGDYIDFHNINPVVPNASHDLRVFANLNDIMWKGRIYKDLYYEEEYGTPEDLTGDADHIRSIHDLRAALEKTAFPNYNNDMKKKYEGWEQAAIMDVYDDGRDYEFKVI</sequence>
<feature type="region of interest" description="Disordered" evidence="1">
    <location>
        <begin position="1"/>
        <end position="38"/>
    </location>
</feature>
<proteinExistence type="predicted"/>
<dbReference type="EMBL" id="MN739253">
    <property type="protein sequence ID" value="QHS95555.1"/>
    <property type="molecule type" value="Genomic_DNA"/>
</dbReference>
<name>A0A6C0BSZ2_9ZZZZ</name>
<reference evidence="2" key="1">
    <citation type="journal article" date="2020" name="Nature">
        <title>Giant virus diversity and host interactions through global metagenomics.</title>
        <authorList>
            <person name="Schulz F."/>
            <person name="Roux S."/>
            <person name="Paez-Espino D."/>
            <person name="Jungbluth S."/>
            <person name="Walsh D.A."/>
            <person name="Denef V.J."/>
            <person name="McMahon K.D."/>
            <person name="Konstantinidis K.T."/>
            <person name="Eloe-Fadrosh E.A."/>
            <person name="Kyrpides N.C."/>
            <person name="Woyke T."/>
        </authorList>
    </citation>
    <scope>NUCLEOTIDE SEQUENCE</scope>
    <source>
        <strain evidence="2">GVMAG-M-3300018868-6</strain>
    </source>
</reference>
<dbReference type="AlphaFoldDB" id="A0A6C0BSZ2"/>
<accession>A0A6C0BSZ2</accession>